<comment type="similarity">
    <text evidence="2">Belongs to the MscS (TC 1.A.23) family.</text>
</comment>
<evidence type="ECO:0000259" key="10">
    <source>
        <dbReference type="Pfam" id="PF21082"/>
    </source>
</evidence>
<dbReference type="Pfam" id="PF21088">
    <property type="entry name" value="MS_channel_1st"/>
    <property type="match status" value="1"/>
</dbReference>
<dbReference type="InterPro" id="IPR010920">
    <property type="entry name" value="LSM_dom_sf"/>
</dbReference>
<evidence type="ECO:0000313" key="13">
    <source>
        <dbReference type="EMBL" id="CAB4800288.1"/>
    </source>
</evidence>
<dbReference type="Gene3D" id="1.10.287.1260">
    <property type="match status" value="1"/>
</dbReference>
<feature type="domain" description="Mechanosensitive ion channel transmembrane helices 2/3" evidence="11">
    <location>
        <begin position="129"/>
        <end position="165"/>
    </location>
</feature>
<evidence type="ECO:0000256" key="7">
    <source>
        <dbReference type="SAM" id="MobiDB-lite"/>
    </source>
</evidence>
<dbReference type="GO" id="GO:0008381">
    <property type="term" value="F:mechanosensitive monoatomic ion channel activity"/>
    <property type="evidence" value="ECO:0007669"/>
    <property type="project" value="InterPro"/>
</dbReference>
<evidence type="ECO:0000259" key="9">
    <source>
        <dbReference type="Pfam" id="PF00924"/>
    </source>
</evidence>
<dbReference type="InterPro" id="IPR011066">
    <property type="entry name" value="MscS_channel_C_sf"/>
</dbReference>
<evidence type="ECO:0000256" key="5">
    <source>
        <dbReference type="ARBA" id="ARBA00022989"/>
    </source>
</evidence>
<organism evidence="12">
    <name type="scientific">freshwater metagenome</name>
    <dbReference type="NCBI Taxonomy" id="449393"/>
    <lineage>
        <taxon>unclassified sequences</taxon>
        <taxon>metagenomes</taxon>
        <taxon>ecological metagenomes</taxon>
    </lineage>
</organism>
<feature type="region of interest" description="Disordered" evidence="7">
    <location>
        <begin position="337"/>
        <end position="380"/>
    </location>
</feature>
<proteinExistence type="inferred from homology"/>
<evidence type="ECO:0000313" key="12">
    <source>
        <dbReference type="EMBL" id="CAB4580297.1"/>
    </source>
</evidence>
<dbReference type="Pfam" id="PF00924">
    <property type="entry name" value="MS_channel_2nd"/>
    <property type="match status" value="1"/>
</dbReference>
<dbReference type="EMBL" id="CAFAAD010000126">
    <property type="protein sequence ID" value="CAB4800288.1"/>
    <property type="molecule type" value="Genomic_DNA"/>
</dbReference>
<sequence length="380" mass="40768">MISSSLLAATDPAALQNACGDNTGWLCEHVFDWTGSKRWARAAEWFVAKPLTILVIIIGAALVAMIVRWMISRSMNRLMVTGSPTKRGGKGYLRRRTSEAILASGDSSQRTEARLETLTAVFRSIGTALVWFVALFFILEVLGISLGPLLATAGIVGVALGFGTQTMVRDFISGFFIVAEDQFGVGDTIDVGGGAKGIVERITLRATHIRDPEGTMWHVANGQIVKVANKSQEWARALIDVVLPYDADINAVSDVMQEVADAIQADAVWSGQIMERAEIWGIQEFDSDGVHVRMVIKTEPAAQFGVLRELRARLKETFDERGISFAYAGAPTQVVLTEQAPPKSPPPSAAAKANMPPSDGVGIGGERHIDAGFGADGDAD</sequence>
<dbReference type="AlphaFoldDB" id="A0A6J6EWC7"/>
<dbReference type="Pfam" id="PF21082">
    <property type="entry name" value="MS_channel_3rd"/>
    <property type="match status" value="1"/>
</dbReference>
<keyword evidence="5 8" id="KW-1133">Transmembrane helix</keyword>
<protein>
    <submittedName>
        <fullName evidence="12">Unannotated protein</fullName>
    </submittedName>
</protein>
<dbReference type="EMBL" id="CAEZTY010000013">
    <property type="protein sequence ID" value="CAB4580297.1"/>
    <property type="molecule type" value="Genomic_DNA"/>
</dbReference>
<reference evidence="12" key="1">
    <citation type="submission" date="2020-05" db="EMBL/GenBank/DDBJ databases">
        <authorList>
            <person name="Chiriac C."/>
            <person name="Salcher M."/>
            <person name="Ghai R."/>
            <person name="Kavagutti S V."/>
        </authorList>
    </citation>
    <scope>NUCLEOTIDE SEQUENCE</scope>
</reference>
<dbReference type="Gene3D" id="3.30.70.100">
    <property type="match status" value="1"/>
</dbReference>
<keyword evidence="4 8" id="KW-0812">Transmembrane</keyword>
<name>A0A6J6EWC7_9ZZZZ</name>
<feature type="domain" description="Mechanosensitive ion channel MscS" evidence="9">
    <location>
        <begin position="167"/>
        <end position="230"/>
    </location>
</feature>
<evidence type="ECO:0000256" key="1">
    <source>
        <dbReference type="ARBA" id="ARBA00004651"/>
    </source>
</evidence>
<dbReference type="InterPro" id="IPR049278">
    <property type="entry name" value="MS_channel_C"/>
</dbReference>
<dbReference type="SUPFAM" id="SSF82861">
    <property type="entry name" value="Mechanosensitive channel protein MscS (YggB), transmembrane region"/>
    <property type="match status" value="1"/>
</dbReference>
<feature type="domain" description="Mechanosensitive ion channel MscS C-terminal" evidence="10">
    <location>
        <begin position="239"/>
        <end position="325"/>
    </location>
</feature>
<comment type="subcellular location">
    <subcellularLocation>
        <location evidence="1">Cell membrane</location>
        <topology evidence="1">Multi-pass membrane protein</topology>
    </subcellularLocation>
</comment>
<evidence type="ECO:0000256" key="6">
    <source>
        <dbReference type="ARBA" id="ARBA00023136"/>
    </source>
</evidence>
<gene>
    <name evidence="12" type="ORF">UFOPK1762_00553</name>
    <name evidence="13" type="ORF">UFOPK2969_01430</name>
</gene>
<feature type="transmembrane region" description="Helical" evidence="8">
    <location>
        <begin position="145"/>
        <end position="163"/>
    </location>
</feature>
<evidence type="ECO:0000256" key="2">
    <source>
        <dbReference type="ARBA" id="ARBA00008017"/>
    </source>
</evidence>
<dbReference type="InterPro" id="IPR049142">
    <property type="entry name" value="MS_channel_1st"/>
</dbReference>
<feature type="transmembrane region" description="Helical" evidence="8">
    <location>
        <begin position="51"/>
        <end position="71"/>
    </location>
</feature>
<dbReference type="PANTHER" id="PTHR30460">
    <property type="entry name" value="MODERATE CONDUCTANCE MECHANOSENSITIVE CHANNEL YBIO"/>
    <property type="match status" value="1"/>
</dbReference>
<evidence type="ECO:0000256" key="8">
    <source>
        <dbReference type="SAM" id="Phobius"/>
    </source>
</evidence>
<dbReference type="GO" id="GO:0005886">
    <property type="term" value="C:plasma membrane"/>
    <property type="evidence" value="ECO:0007669"/>
    <property type="project" value="UniProtKB-SubCell"/>
</dbReference>
<dbReference type="InterPro" id="IPR006685">
    <property type="entry name" value="MscS_channel_2nd"/>
</dbReference>
<dbReference type="InterPro" id="IPR011014">
    <property type="entry name" value="MscS_channel_TM-2"/>
</dbReference>
<dbReference type="InterPro" id="IPR023408">
    <property type="entry name" value="MscS_beta-dom_sf"/>
</dbReference>
<dbReference type="SUPFAM" id="SSF50182">
    <property type="entry name" value="Sm-like ribonucleoproteins"/>
    <property type="match status" value="1"/>
</dbReference>
<dbReference type="PANTHER" id="PTHR30460:SF0">
    <property type="entry name" value="MODERATE CONDUCTANCE MECHANOSENSITIVE CHANNEL YBIO"/>
    <property type="match status" value="1"/>
</dbReference>
<keyword evidence="3" id="KW-1003">Cell membrane</keyword>
<dbReference type="Gene3D" id="2.30.30.60">
    <property type="match status" value="1"/>
</dbReference>
<evidence type="ECO:0000256" key="3">
    <source>
        <dbReference type="ARBA" id="ARBA00022475"/>
    </source>
</evidence>
<evidence type="ECO:0000259" key="11">
    <source>
        <dbReference type="Pfam" id="PF21088"/>
    </source>
</evidence>
<accession>A0A6J6EWC7</accession>
<evidence type="ECO:0000256" key="4">
    <source>
        <dbReference type="ARBA" id="ARBA00022692"/>
    </source>
</evidence>
<feature type="transmembrane region" description="Helical" evidence="8">
    <location>
        <begin position="120"/>
        <end position="139"/>
    </location>
</feature>
<keyword evidence="6 8" id="KW-0472">Membrane</keyword>
<dbReference type="InterPro" id="IPR045276">
    <property type="entry name" value="YbiO_bact"/>
</dbReference>
<dbReference type="SUPFAM" id="SSF82689">
    <property type="entry name" value="Mechanosensitive channel protein MscS (YggB), C-terminal domain"/>
    <property type="match status" value="1"/>
</dbReference>